<evidence type="ECO:0000256" key="7">
    <source>
        <dbReference type="ARBA" id="ARBA00022692"/>
    </source>
</evidence>
<feature type="domain" description="Flagellar M-ring N-terminal" evidence="14">
    <location>
        <begin position="35"/>
        <end position="209"/>
    </location>
</feature>
<dbReference type="InterPro" id="IPR013556">
    <property type="entry name" value="Flag_M-ring_C"/>
</dbReference>
<comment type="caution">
    <text evidence="16">The sequence shown here is derived from an EMBL/GenBank/DDBJ whole genome shotgun (WGS) entry which is preliminary data.</text>
</comment>
<keyword evidence="7 13" id="KW-0812">Transmembrane</keyword>
<evidence type="ECO:0000313" key="16">
    <source>
        <dbReference type="EMBL" id="MBM7120922.1"/>
    </source>
</evidence>
<evidence type="ECO:0000256" key="13">
    <source>
        <dbReference type="SAM" id="Phobius"/>
    </source>
</evidence>
<dbReference type="Pfam" id="PF08345">
    <property type="entry name" value="YscJ_FliF_C"/>
    <property type="match status" value="1"/>
</dbReference>
<comment type="similarity">
    <text evidence="4">Belongs to the FliF family.</text>
</comment>
<dbReference type="InterPro" id="IPR043427">
    <property type="entry name" value="YscJ/FliF"/>
</dbReference>
<comment type="subunit">
    <text evidence="11">The basal body constitutes a major portion of the flagellar organelle and consists of four rings (L,P,S, and M) mounted on a central rod. The M ring is integral to the inner membrane of the cell and may be connected to the flagellar rod via the S ring. The S (supramembrane ring) lies just distal to the M ring. The L and P rings lie in the outer membrane and the periplasmic space, respectively.</text>
</comment>
<gene>
    <name evidence="16" type="primary">fliF</name>
    <name evidence="16" type="ORF">ISP20_07085</name>
</gene>
<dbReference type="PRINTS" id="PR01009">
    <property type="entry name" value="FLGMRINGFLIF"/>
</dbReference>
<feature type="transmembrane region" description="Helical" evidence="13">
    <location>
        <begin position="12"/>
        <end position="34"/>
    </location>
</feature>
<dbReference type="InterPro" id="IPR006182">
    <property type="entry name" value="FliF_N_dom"/>
</dbReference>
<feature type="region of interest" description="Disordered" evidence="12">
    <location>
        <begin position="276"/>
        <end position="322"/>
    </location>
</feature>
<dbReference type="EMBL" id="JADIKC010000003">
    <property type="protein sequence ID" value="MBM7120922.1"/>
    <property type="molecule type" value="Genomic_DNA"/>
</dbReference>
<keyword evidence="16" id="KW-0966">Cell projection</keyword>
<evidence type="ECO:0000256" key="9">
    <source>
        <dbReference type="ARBA" id="ARBA00023136"/>
    </source>
</evidence>
<dbReference type="PIRSF" id="PIRSF004862">
    <property type="entry name" value="FliF"/>
    <property type="match status" value="1"/>
</dbReference>
<feature type="domain" description="Flagellar M-ring C-terminal" evidence="15">
    <location>
        <begin position="243"/>
        <end position="376"/>
    </location>
</feature>
<evidence type="ECO:0000256" key="8">
    <source>
        <dbReference type="ARBA" id="ARBA00022989"/>
    </source>
</evidence>
<evidence type="ECO:0000256" key="4">
    <source>
        <dbReference type="ARBA" id="ARBA00007971"/>
    </source>
</evidence>
<keyword evidence="9 13" id="KW-0472">Membrane</keyword>
<dbReference type="PANTHER" id="PTHR30046">
    <property type="entry name" value="FLAGELLAR M-RING PROTEIN"/>
    <property type="match status" value="1"/>
</dbReference>
<organism evidence="16 17">
    <name type="scientific">Dyella kyungheensis</name>
    <dbReference type="NCBI Taxonomy" id="1242174"/>
    <lineage>
        <taxon>Bacteria</taxon>
        <taxon>Pseudomonadati</taxon>
        <taxon>Pseudomonadota</taxon>
        <taxon>Gammaproteobacteria</taxon>
        <taxon>Lysobacterales</taxon>
        <taxon>Rhodanobacteraceae</taxon>
        <taxon>Dyella</taxon>
    </lineage>
</organism>
<dbReference type="PROSITE" id="PS51257">
    <property type="entry name" value="PROKAR_LIPOPROTEIN"/>
    <property type="match status" value="1"/>
</dbReference>
<sequence>MKQFFAAMSRRARWAFAVGVIAIACIAGAATWWVTHPPYGLLFRDLREADAAEITAALTQMQTPYRLADDGKAILVPSEQVYDTRMKLVSQGVPKGGSVGFELFKDSDYGVTEFAQKVNFQRALQGELERTIESLDEVSAARVHLTIHRTDLFERDKDASKASVTLSLRPQKHLDARAVAGVQRLVASAVDGLSAESVVVLDDRGVTLSGYAADGTAGEGLGGRMDQQARLESDLRGKIGALLHRVLLTDDFTVSVDVRMNYDHVKQVSERLLGQGKDGNGLLVHERVNSSTRTEDDPDSDRVKSSPASNDRDVEYAHGREQEEVERAVGRIERISVGVVIPSTLSATEIARLSEVVSAGLGLDVSRGDHVDIAAIAPSKPVARDAATVPAASPHASVVDAAEAPAAVPVNHGLSTPVLWMLGALLVVVVALVALMLYVARTRVVPRLSAPEREEALSRLRQWIDPSEVRS</sequence>
<dbReference type="Gene3D" id="3.30.300.30">
    <property type="match status" value="1"/>
</dbReference>
<proteinExistence type="inferred from homology"/>
<reference evidence="16 17" key="1">
    <citation type="submission" date="2020-10" db="EMBL/GenBank/DDBJ databases">
        <title>Phylogeny of dyella-like bacteria.</title>
        <authorList>
            <person name="Fu J."/>
        </authorList>
    </citation>
    <scope>NUCLEOTIDE SEQUENCE [LARGE SCALE GENOMIC DNA]</scope>
    <source>
        <strain evidence="16 17">THG-B117</strain>
    </source>
</reference>
<dbReference type="Pfam" id="PF01514">
    <property type="entry name" value="YscJ_FliF"/>
    <property type="match status" value="1"/>
</dbReference>
<dbReference type="InterPro" id="IPR045851">
    <property type="entry name" value="AMP-bd_C_sf"/>
</dbReference>
<evidence type="ECO:0000259" key="15">
    <source>
        <dbReference type="Pfam" id="PF08345"/>
    </source>
</evidence>
<evidence type="ECO:0000259" key="14">
    <source>
        <dbReference type="Pfam" id="PF01514"/>
    </source>
</evidence>
<feature type="compositionally biased region" description="Basic and acidic residues" evidence="12">
    <location>
        <begin position="300"/>
        <end position="322"/>
    </location>
</feature>
<dbReference type="InterPro" id="IPR000067">
    <property type="entry name" value="FlgMring_FliF"/>
</dbReference>
<dbReference type="PANTHER" id="PTHR30046:SF0">
    <property type="entry name" value="FLAGELLAR M-RING PROTEIN"/>
    <property type="match status" value="1"/>
</dbReference>
<protein>
    <recommendedName>
        <fullName evidence="5">Flagellar M-ring protein</fullName>
    </recommendedName>
</protein>
<keyword evidence="16" id="KW-0969">Cilium</keyword>
<evidence type="ECO:0000256" key="5">
    <source>
        <dbReference type="ARBA" id="ARBA00017949"/>
    </source>
</evidence>
<keyword evidence="8 13" id="KW-1133">Transmembrane helix</keyword>
<dbReference type="RefSeq" id="WP_204635356.1">
    <property type="nucleotide sequence ID" value="NZ_JADIKC010000003.1"/>
</dbReference>
<evidence type="ECO:0000256" key="3">
    <source>
        <dbReference type="ARBA" id="ARBA00004651"/>
    </source>
</evidence>
<comment type="function">
    <text evidence="1">The M ring may be actively involved in energy transduction.</text>
</comment>
<dbReference type="NCBIfam" id="TIGR00206">
    <property type="entry name" value="fliF"/>
    <property type="match status" value="1"/>
</dbReference>
<evidence type="ECO:0000256" key="12">
    <source>
        <dbReference type="SAM" id="MobiDB-lite"/>
    </source>
</evidence>
<comment type="subcellular location">
    <subcellularLocation>
        <location evidence="2">Bacterial flagellum basal body</location>
    </subcellularLocation>
    <subcellularLocation>
        <location evidence="3">Cell membrane</location>
        <topology evidence="3">Multi-pass membrane protein</topology>
    </subcellularLocation>
</comment>
<feature type="transmembrane region" description="Helical" evidence="13">
    <location>
        <begin position="418"/>
        <end position="440"/>
    </location>
</feature>
<evidence type="ECO:0000256" key="2">
    <source>
        <dbReference type="ARBA" id="ARBA00004117"/>
    </source>
</evidence>
<evidence type="ECO:0000256" key="10">
    <source>
        <dbReference type="ARBA" id="ARBA00023143"/>
    </source>
</evidence>
<evidence type="ECO:0000313" key="17">
    <source>
        <dbReference type="Proteomes" id="UP001430065"/>
    </source>
</evidence>
<evidence type="ECO:0000256" key="11">
    <source>
        <dbReference type="ARBA" id="ARBA00025936"/>
    </source>
</evidence>
<name>A0ABS2JPH8_9GAMM</name>
<dbReference type="Proteomes" id="UP001430065">
    <property type="component" value="Unassembled WGS sequence"/>
</dbReference>
<evidence type="ECO:0000256" key="6">
    <source>
        <dbReference type="ARBA" id="ARBA00022475"/>
    </source>
</evidence>
<keyword evidence="17" id="KW-1185">Reference proteome</keyword>
<accession>A0ABS2JPH8</accession>
<evidence type="ECO:0000256" key="1">
    <source>
        <dbReference type="ARBA" id="ARBA00003820"/>
    </source>
</evidence>
<keyword evidence="16" id="KW-0282">Flagellum</keyword>
<keyword evidence="6" id="KW-1003">Cell membrane</keyword>
<keyword evidence="10" id="KW-0975">Bacterial flagellum</keyword>